<organismHost>
    <name type="scientific">Hordeum vulgare</name>
    <name type="common">Barley</name>
    <dbReference type="NCBI Taxonomy" id="4513"/>
</organismHost>
<feature type="domain" description="(+)RNA virus helicase C-terminal" evidence="2">
    <location>
        <begin position="220"/>
        <end position="504"/>
    </location>
</feature>
<sequence length="512" mass="56705">MDLTKTVEEKKTNRTDSVKGVFENSTIPKVPTGQEMGGDDSSTSKLKETLKVADQTPLSVDNGAKSKLDSSDRQVPGPKLATTVEQKPELKPNVKKSKKKRIQKPAQPSRPNDLKGGTKGTSQVGENVSENYTGISKEAAKQKQKTPKSVKMQSNLADKFKANDTRRSELINKFQQFVHETCLKSDFEYTGRQYFRARSNFFEMIKLASLYDKHLKECMARACTLERERLKRKLLLVRALKPAVDFLTGIISGVPGSGKSTIVRTLLKGEFPAVCALANPALMNDYSGIEGVYGLDDLLLSAVPITSDLLIIDEYTLAESAEILLLQRRLRASMVLLVGDVAQGKATTASSIEYLTLPVIYRSETTYRLGQETASLCSKQGNRMVSKGGKDTVIITDYDGETDGTEKNIAFTVDTVRDVKDCGYDCALAIDVQGKEFDSVTLFLRNEDRKALADKHLRLVALSRHKSRLIIRADAEIRQAFLTGDIDLSSKASNSHRYSAKPDEDHSWFKAK</sequence>
<dbReference type="GO" id="GO:0005524">
    <property type="term" value="F:ATP binding"/>
    <property type="evidence" value="ECO:0007669"/>
    <property type="project" value="InterPro"/>
</dbReference>
<evidence type="ECO:0000256" key="1">
    <source>
        <dbReference type="SAM" id="MobiDB-lite"/>
    </source>
</evidence>
<proteinExistence type="predicted"/>
<dbReference type="Gene3D" id="3.40.50.300">
    <property type="entry name" value="P-loop containing nucleotide triphosphate hydrolases"/>
    <property type="match status" value="2"/>
</dbReference>
<reference evidence="3" key="1">
    <citation type="submission" date="2017-02" db="EMBL/GenBank/DDBJ databases">
        <authorList>
            <person name="Peterson S.W."/>
        </authorList>
    </citation>
    <scope>NUCLEOTIDE SEQUENCE</scope>
    <source>
        <strain evidence="3">M</strain>
    </source>
</reference>
<dbReference type="SUPFAM" id="SSF52540">
    <property type="entry name" value="P-loop containing nucleoside triphosphate hydrolases"/>
    <property type="match status" value="1"/>
</dbReference>
<dbReference type="Pfam" id="PF01443">
    <property type="entry name" value="Viral_helicase1"/>
    <property type="match status" value="1"/>
</dbReference>
<organism evidence="3">
    <name type="scientific">Barley stripe mosaic virus</name>
    <name type="common">BSMV</name>
    <dbReference type="NCBI Taxonomy" id="12327"/>
    <lineage>
        <taxon>Viruses</taxon>
        <taxon>Riboviria</taxon>
        <taxon>Orthornavirae</taxon>
        <taxon>Kitrinoviricota</taxon>
        <taxon>Alsuviricetes</taxon>
        <taxon>Martellivirales</taxon>
        <taxon>Virgaviridae</taxon>
        <taxon>Hordeivirus</taxon>
        <taxon>Hordeivirus hordei</taxon>
    </lineage>
</organism>
<dbReference type="InterPro" id="IPR003593">
    <property type="entry name" value="AAA+_ATPase"/>
</dbReference>
<dbReference type="EMBL" id="KY615803">
    <property type="protein sequence ID" value="AUW36690.1"/>
    <property type="molecule type" value="Genomic_RNA"/>
</dbReference>
<dbReference type="InterPro" id="IPR027417">
    <property type="entry name" value="P-loop_NTPase"/>
</dbReference>
<dbReference type="SMART" id="SM00382">
    <property type="entry name" value="AAA"/>
    <property type="match status" value="1"/>
</dbReference>
<feature type="region of interest" description="Disordered" evidence="1">
    <location>
        <begin position="492"/>
        <end position="512"/>
    </location>
</feature>
<feature type="compositionally biased region" description="Basic and acidic residues" evidence="1">
    <location>
        <begin position="500"/>
        <end position="512"/>
    </location>
</feature>
<dbReference type="InterPro" id="IPR027351">
    <property type="entry name" value="(+)RNA_virus_helicase_core_dom"/>
</dbReference>
<protein>
    <submittedName>
        <fullName evidence="3">Beta b protein</fullName>
    </submittedName>
</protein>
<evidence type="ECO:0000313" key="3">
    <source>
        <dbReference type="EMBL" id="AUW36690.1"/>
    </source>
</evidence>
<name>A0A2K9YRQ0_BSMV</name>
<dbReference type="PROSITE" id="PS51657">
    <property type="entry name" value="PSRV_HELICASE"/>
    <property type="match status" value="1"/>
</dbReference>
<organismHost>
    <name type="scientific">Triticum aestivum</name>
    <name type="common">Wheat</name>
    <dbReference type="NCBI Taxonomy" id="4565"/>
</organismHost>
<accession>A0A2K9YRQ0</accession>
<feature type="region of interest" description="Disordered" evidence="1">
    <location>
        <begin position="1"/>
        <end position="126"/>
    </location>
</feature>
<feature type="compositionally biased region" description="Basic residues" evidence="1">
    <location>
        <begin position="93"/>
        <end position="103"/>
    </location>
</feature>
<feature type="compositionally biased region" description="Basic and acidic residues" evidence="1">
    <location>
        <begin position="1"/>
        <end position="17"/>
    </location>
</feature>
<evidence type="ECO:0000259" key="2">
    <source>
        <dbReference type="PROSITE" id="PS51657"/>
    </source>
</evidence>